<comment type="caution">
    <text evidence="3">The sequence shown here is derived from an EMBL/GenBank/DDBJ whole genome shotgun (WGS) entry which is preliminary data.</text>
</comment>
<evidence type="ECO:0000256" key="1">
    <source>
        <dbReference type="SAM" id="MobiDB-lite"/>
    </source>
</evidence>
<keyword evidence="2" id="KW-0732">Signal</keyword>
<feature type="chain" id="PRO_5045063185" evidence="2">
    <location>
        <begin position="23"/>
        <end position="185"/>
    </location>
</feature>
<feature type="region of interest" description="Disordered" evidence="1">
    <location>
        <begin position="33"/>
        <end position="83"/>
    </location>
</feature>
<evidence type="ECO:0000313" key="3">
    <source>
        <dbReference type="EMBL" id="MFC5500300.1"/>
    </source>
</evidence>
<organism evidence="3 4">
    <name type="scientific">Caenimonas terrae</name>
    <dbReference type="NCBI Taxonomy" id="696074"/>
    <lineage>
        <taxon>Bacteria</taxon>
        <taxon>Pseudomonadati</taxon>
        <taxon>Pseudomonadota</taxon>
        <taxon>Betaproteobacteria</taxon>
        <taxon>Burkholderiales</taxon>
        <taxon>Comamonadaceae</taxon>
        <taxon>Caenimonas</taxon>
    </lineage>
</organism>
<accession>A0ABW0NI29</accession>
<reference evidence="4" key="1">
    <citation type="journal article" date="2019" name="Int. J. Syst. Evol. Microbiol.">
        <title>The Global Catalogue of Microorganisms (GCM) 10K type strain sequencing project: providing services to taxonomists for standard genome sequencing and annotation.</title>
        <authorList>
            <consortium name="The Broad Institute Genomics Platform"/>
            <consortium name="The Broad Institute Genome Sequencing Center for Infectious Disease"/>
            <person name="Wu L."/>
            <person name="Ma J."/>
        </authorList>
    </citation>
    <scope>NUCLEOTIDE SEQUENCE [LARGE SCALE GENOMIC DNA]</scope>
    <source>
        <strain evidence="4">CCUG 57401</strain>
    </source>
</reference>
<feature type="signal peptide" evidence="2">
    <location>
        <begin position="1"/>
        <end position="22"/>
    </location>
</feature>
<gene>
    <name evidence="3" type="ORF">ACFPOE_22345</name>
</gene>
<keyword evidence="4" id="KW-1185">Reference proteome</keyword>
<evidence type="ECO:0000313" key="4">
    <source>
        <dbReference type="Proteomes" id="UP001596037"/>
    </source>
</evidence>
<evidence type="ECO:0000256" key="2">
    <source>
        <dbReference type="SAM" id="SignalP"/>
    </source>
</evidence>
<protein>
    <submittedName>
        <fullName evidence="3">Uncharacterized protein</fullName>
    </submittedName>
</protein>
<name>A0ABW0NI29_9BURK</name>
<feature type="compositionally biased region" description="Low complexity" evidence="1">
    <location>
        <begin position="54"/>
        <end position="68"/>
    </location>
</feature>
<dbReference type="Proteomes" id="UP001596037">
    <property type="component" value="Unassembled WGS sequence"/>
</dbReference>
<sequence length="185" mass="19183">MNRSIALLPVLLLAVLPAAVEAALFRCGNNYQDRPCDGATPGRELKTWDGGSRSATPPAVAAPAAATPAPAPPRAALPTSASQEGVSIQTALAKGKGRVTISNDSGAEIWFNVIEGERNSLAWIPVAVPGAGLAPGKSRDVDAGRVAAGSAVQVNWWHQGDKKLSEAEPVIWGPDHVRSSVLRMP</sequence>
<dbReference type="RefSeq" id="WP_376852552.1">
    <property type="nucleotide sequence ID" value="NZ_JBHSMF010000015.1"/>
</dbReference>
<proteinExistence type="predicted"/>
<dbReference type="EMBL" id="JBHSMF010000015">
    <property type="protein sequence ID" value="MFC5500300.1"/>
    <property type="molecule type" value="Genomic_DNA"/>
</dbReference>